<keyword evidence="1" id="KW-0238">DNA-binding</keyword>
<dbReference type="Gene3D" id="1.10.260.40">
    <property type="entry name" value="lambda repressor-like DNA-binding domains"/>
    <property type="match status" value="1"/>
</dbReference>
<dbReference type="CDD" id="cd02209">
    <property type="entry name" value="cupin_XRE_C"/>
    <property type="match status" value="1"/>
</dbReference>
<feature type="domain" description="HTH cro/C1-type" evidence="2">
    <location>
        <begin position="19"/>
        <end position="73"/>
    </location>
</feature>
<accession>A0ABP4B9C2</accession>
<evidence type="ECO:0000256" key="1">
    <source>
        <dbReference type="ARBA" id="ARBA00023125"/>
    </source>
</evidence>
<dbReference type="PANTHER" id="PTHR46797">
    <property type="entry name" value="HTH-TYPE TRANSCRIPTIONAL REGULATOR"/>
    <property type="match status" value="1"/>
</dbReference>
<dbReference type="Gene3D" id="2.60.120.10">
    <property type="entry name" value="Jelly Rolls"/>
    <property type="match status" value="1"/>
</dbReference>
<comment type="caution">
    <text evidence="3">The sequence shown here is derived from an EMBL/GenBank/DDBJ whole genome shotgun (WGS) entry which is preliminary data.</text>
</comment>
<evidence type="ECO:0000313" key="4">
    <source>
        <dbReference type="Proteomes" id="UP001501578"/>
    </source>
</evidence>
<proteinExistence type="predicted"/>
<dbReference type="InterPro" id="IPR001387">
    <property type="entry name" value="Cro/C1-type_HTH"/>
</dbReference>
<dbReference type="InterPro" id="IPR050807">
    <property type="entry name" value="TransReg_Diox_bact_type"/>
</dbReference>
<dbReference type="SUPFAM" id="SSF47413">
    <property type="entry name" value="lambda repressor-like DNA-binding domains"/>
    <property type="match status" value="1"/>
</dbReference>
<name>A0ABP4B9C2_9ACTN</name>
<protein>
    <submittedName>
        <fullName evidence="3">XRE family transcriptional regulator</fullName>
    </submittedName>
</protein>
<organism evidence="3 4">
    <name type="scientific">Nonomuraea longicatena</name>
    <dbReference type="NCBI Taxonomy" id="83682"/>
    <lineage>
        <taxon>Bacteria</taxon>
        <taxon>Bacillati</taxon>
        <taxon>Actinomycetota</taxon>
        <taxon>Actinomycetes</taxon>
        <taxon>Streptosporangiales</taxon>
        <taxon>Streptosporangiaceae</taxon>
        <taxon>Nonomuraea</taxon>
    </lineage>
</organism>
<dbReference type="Proteomes" id="UP001501578">
    <property type="component" value="Unassembled WGS sequence"/>
</dbReference>
<dbReference type="Pfam" id="PF01381">
    <property type="entry name" value="HTH_3"/>
    <property type="match status" value="1"/>
</dbReference>
<dbReference type="InterPro" id="IPR010982">
    <property type="entry name" value="Lambda_DNA-bd_dom_sf"/>
</dbReference>
<evidence type="ECO:0000313" key="3">
    <source>
        <dbReference type="EMBL" id="GAA0947292.1"/>
    </source>
</evidence>
<reference evidence="4" key="1">
    <citation type="journal article" date="2019" name="Int. J. Syst. Evol. Microbiol.">
        <title>The Global Catalogue of Microorganisms (GCM) 10K type strain sequencing project: providing services to taxonomists for standard genome sequencing and annotation.</title>
        <authorList>
            <consortium name="The Broad Institute Genomics Platform"/>
            <consortium name="The Broad Institute Genome Sequencing Center for Infectious Disease"/>
            <person name="Wu L."/>
            <person name="Ma J."/>
        </authorList>
    </citation>
    <scope>NUCLEOTIDE SEQUENCE [LARGE SCALE GENOMIC DNA]</scope>
    <source>
        <strain evidence="4">JCM 11136</strain>
    </source>
</reference>
<dbReference type="PROSITE" id="PS50943">
    <property type="entry name" value="HTH_CROC1"/>
    <property type="match status" value="1"/>
</dbReference>
<dbReference type="PANTHER" id="PTHR46797:SF1">
    <property type="entry name" value="METHYLPHOSPHONATE SYNTHASE"/>
    <property type="match status" value="1"/>
</dbReference>
<dbReference type="InterPro" id="IPR014710">
    <property type="entry name" value="RmlC-like_jellyroll"/>
</dbReference>
<dbReference type="SUPFAM" id="SSF51182">
    <property type="entry name" value="RmlC-like cupins"/>
    <property type="match status" value="1"/>
</dbReference>
<dbReference type="CDD" id="cd00093">
    <property type="entry name" value="HTH_XRE"/>
    <property type="match status" value="1"/>
</dbReference>
<keyword evidence="4" id="KW-1185">Reference proteome</keyword>
<dbReference type="InterPro" id="IPR011051">
    <property type="entry name" value="RmlC_Cupin_sf"/>
</dbReference>
<dbReference type="EMBL" id="BAAAHQ010000041">
    <property type="protein sequence ID" value="GAA0947292.1"/>
    <property type="molecule type" value="Genomic_DNA"/>
</dbReference>
<gene>
    <name evidence="3" type="ORF">GCM10009560_63600</name>
</gene>
<evidence type="ECO:0000259" key="2">
    <source>
        <dbReference type="PROSITE" id="PS50943"/>
    </source>
</evidence>
<dbReference type="RefSeq" id="WP_343953853.1">
    <property type="nucleotide sequence ID" value="NZ_BAAAHQ010000041.1"/>
</dbReference>
<sequence>MNSRPALSDCDPIEVGRRVRGLREAQGVSLSQLAKRAGIGKATLSGVENGRRNPTLETLWAITAQLGVPIGAILDEPPKPEDGLPISHGPVVHGTAVEATLLETFEEADAVIELFRMLIPPGTTQRSQPHRAGVSEHITVFRGRLVAGPVSGPFTAGPGDHLTWVADVPHLYRAEGPDTVEASLLIRYPRAR</sequence>
<dbReference type="SMART" id="SM00530">
    <property type="entry name" value="HTH_XRE"/>
    <property type="match status" value="1"/>
</dbReference>